<evidence type="ECO:0000313" key="1">
    <source>
        <dbReference type="EMBL" id="SIR89249.1"/>
    </source>
</evidence>
<accession>A0A1N7EMF6</accession>
<name>A0A1N7EMF6_9GAMM</name>
<gene>
    <name evidence="1" type="ORF">SAMN02745664_10619</name>
</gene>
<protein>
    <submittedName>
        <fullName evidence="1">Uncharacterized protein</fullName>
    </submittedName>
</protein>
<keyword evidence="2" id="KW-1185">Reference proteome</keyword>
<organism evidence="1 2">
    <name type="scientific">Moraxella cuniculi DSM 21768</name>
    <dbReference type="NCBI Taxonomy" id="1122245"/>
    <lineage>
        <taxon>Bacteria</taxon>
        <taxon>Pseudomonadati</taxon>
        <taxon>Pseudomonadota</taxon>
        <taxon>Gammaproteobacteria</taxon>
        <taxon>Moraxellales</taxon>
        <taxon>Moraxellaceae</taxon>
        <taxon>Moraxella</taxon>
    </lineage>
</organism>
<dbReference type="AlphaFoldDB" id="A0A1N7EMF6"/>
<dbReference type="Proteomes" id="UP000187495">
    <property type="component" value="Unassembled WGS sequence"/>
</dbReference>
<evidence type="ECO:0000313" key="2">
    <source>
        <dbReference type="Proteomes" id="UP000187495"/>
    </source>
</evidence>
<reference evidence="2" key="1">
    <citation type="submission" date="2017-01" db="EMBL/GenBank/DDBJ databases">
        <authorList>
            <person name="Varghese N."/>
            <person name="Submissions S."/>
        </authorList>
    </citation>
    <scope>NUCLEOTIDE SEQUENCE [LARGE SCALE GENOMIC DNA]</scope>
    <source>
        <strain evidence="2">DSM 21768</strain>
    </source>
</reference>
<proteinExistence type="predicted"/>
<sequence length="50" mass="5828">MIATVCLSAFCEIITHLYKLIVQMQTAVYRYERYLCELRVWLAAVCEIVG</sequence>
<dbReference type="EMBL" id="FTNU01000006">
    <property type="protein sequence ID" value="SIR89249.1"/>
    <property type="molecule type" value="Genomic_DNA"/>
</dbReference>